<proteinExistence type="predicted"/>
<accession>A0A2X0IBP5</accession>
<comment type="caution">
    <text evidence="3">The sequence shown here is derived from an EMBL/GenBank/DDBJ whole genome shotgun (WGS) entry which is preliminary data.</text>
</comment>
<feature type="compositionally biased region" description="Basic and acidic residues" evidence="1">
    <location>
        <begin position="94"/>
        <end position="103"/>
    </location>
</feature>
<feature type="compositionally biased region" description="Gly residues" evidence="1">
    <location>
        <begin position="107"/>
        <end position="124"/>
    </location>
</feature>
<feature type="region of interest" description="Disordered" evidence="1">
    <location>
        <begin position="73"/>
        <end position="124"/>
    </location>
</feature>
<dbReference type="EMBL" id="QKYN01000116">
    <property type="protein sequence ID" value="RAG82364.1"/>
    <property type="molecule type" value="Genomic_DNA"/>
</dbReference>
<sequence length="124" mass="12082">MSLGLLALIVMRDLNTASLAASVVGAIAGIAGAAFAAIALLRNPDAGSAAGTRRVWAGEGGIAAGGDITGNAFGTNSTVKVSGSRRRGAAQPDQSHRDVKAGRDGIVAGGDITGNAIGEGGRIE</sequence>
<keyword evidence="4" id="KW-1185">Reference proteome</keyword>
<gene>
    <name evidence="3" type="ORF">DN069_28010</name>
</gene>
<dbReference type="AlphaFoldDB" id="A0A2X0IBP5"/>
<organism evidence="3 4">
    <name type="scientific">Streptacidiphilus pinicola</name>
    <dbReference type="NCBI Taxonomy" id="2219663"/>
    <lineage>
        <taxon>Bacteria</taxon>
        <taxon>Bacillati</taxon>
        <taxon>Actinomycetota</taxon>
        <taxon>Actinomycetes</taxon>
        <taxon>Kitasatosporales</taxon>
        <taxon>Streptomycetaceae</taxon>
        <taxon>Streptacidiphilus</taxon>
    </lineage>
</organism>
<evidence type="ECO:0000313" key="3">
    <source>
        <dbReference type="EMBL" id="RAG82364.1"/>
    </source>
</evidence>
<dbReference type="Proteomes" id="UP000248889">
    <property type="component" value="Unassembled WGS sequence"/>
</dbReference>
<name>A0A2X0IBP5_9ACTN</name>
<keyword evidence="2" id="KW-0812">Transmembrane</keyword>
<protein>
    <submittedName>
        <fullName evidence="3">Uncharacterized protein</fullName>
    </submittedName>
</protein>
<keyword evidence="2" id="KW-0472">Membrane</keyword>
<keyword evidence="2" id="KW-1133">Transmembrane helix</keyword>
<feature type="transmembrane region" description="Helical" evidence="2">
    <location>
        <begin position="20"/>
        <end position="41"/>
    </location>
</feature>
<evidence type="ECO:0000256" key="1">
    <source>
        <dbReference type="SAM" id="MobiDB-lite"/>
    </source>
</evidence>
<evidence type="ECO:0000313" key="4">
    <source>
        <dbReference type="Proteomes" id="UP000248889"/>
    </source>
</evidence>
<evidence type="ECO:0000256" key="2">
    <source>
        <dbReference type="SAM" id="Phobius"/>
    </source>
</evidence>
<reference evidence="3 4" key="1">
    <citation type="submission" date="2018-06" db="EMBL/GenBank/DDBJ databases">
        <title>Streptacidiphilus pinicola sp. nov., isolated from pine grove soil.</title>
        <authorList>
            <person name="Roh S.G."/>
            <person name="Park S."/>
            <person name="Kim M.-K."/>
            <person name="Yun B.-R."/>
            <person name="Park J."/>
            <person name="Kim M.J."/>
            <person name="Kim Y.S."/>
            <person name="Kim S.B."/>
        </authorList>
    </citation>
    <scope>NUCLEOTIDE SEQUENCE [LARGE SCALE GENOMIC DNA]</scope>
    <source>
        <strain evidence="3 4">MMS16-CNU450</strain>
    </source>
</reference>